<dbReference type="RefSeq" id="WP_378138415.1">
    <property type="nucleotide sequence ID" value="NZ_JBHSMI010000052.1"/>
</dbReference>
<keyword evidence="3" id="KW-1185">Reference proteome</keyword>
<comment type="caution">
    <text evidence="2">The sequence shown here is derived from an EMBL/GenBank/DDBJ whole genome shotgun (WGS) entry which is preliminary data.</text>
</comment>
<organism evidence="2 3">
    <name type="scientific">Cohnella soli</name>
    <dbReference type="NCBI Taxonomy" id="425005"/>
    <lineage>
        <taxon>Bacteria</taxon>
        <taxon>Bacillati</taxon>
        <taxon>Bacillota</taxon>
        <taxon>Bacilli</taxon>
        <taxon>Bacillales</taxon>
        <taxon>Paenibacillaceae</taxon>
        <taxon>Cohnella</taxon>
    </lineage>
</organism>
<dbReference type="EMBL" id="JBHSMI010000052">
    <property type="protein sequence ID" value="MFC5406337.1"/>
    <property type="molecule type" value="Genomic_DNA"/>
</dbReference>
<protein>
    <submittedName>
        <fullName evidence="2">NTF2 fold immunity protein</fullName>
    </submittedName>
</protein>
<sequence length="143" mass="16724">MSEAADVSKFLISFFDEMTAWGKQVIVWFDRDKGGLGDHHQAAHDALTKIYDVYVTDRVRKTGRLARMSFSLGMPDYDKSIEAICEISRPTKSSYLIETMRSIPDDDYEERYRFKVVIKDGALRLDKRERFSESENRWVNEII</sequence>
<evidence type="ECO:0000259" key="1">
    <source>
        <dbReference type="Pfam" id="PF15655"/>
    </source>
</evidence>
<gene>
    <name evidence="2" type="ORF">ACFPOF_26685</name>
</gene>
<dbReference type="InterPro" id="IPR028049">
    <property type="entry name" value="Imm-NTF2"/>
</dbReference>
<name>A0ABW0I1I8_9BACL</name>
<dbReference type="Proteomes" id="UP001596113">
    <property type="component" value="Unassembled WGS sequence"/>
</dbReference>
<proteinExistence type="predicted"/>
<evidence type="ECO:0000313" key="3">
    <source>
        <dbReference type="Proteomes" id="UP001596113"/>
    </source>
</evidence>
<dbReference type="Pfam" id="PF15655">
    <property type="entry name" value="Imm-NTF2"/>
    <property type="match status" value="1"/>
</dbReference>
<evidence type="ECO:0000313" key="2">
    <source>
        <dbReference type="EMBL" id="MFC5406337.1"/>
    </source>
</evidence>
<reference evidence="3" key="1">
    <citation type="journal article" date="2019" name="Int. J. Syst. Evol. Microbiol.">
        <title>The Global Catalogue of Microorganisms (GCM) 10K type strain sequencing project: providing services to taxonomists for standard genome sequencing and annotation.</title>
        <authorList>
            <consortium name="The Broad Institute Genomics Platform"/>
            <consortium name="The Broad Institute Genome Sequencing Center for Infectious Disease"/>
            <person name="Wu L."/>
            <person name="Ma J."/>
        </authorList>
    </citation>
    <scope>NUCLEOTIDE SEQUENCE [LARGE SCALE GENOMIC DNA]</scope>
    <source>
        <strain evidence="3">CGMCC 1.18575</strain>
    </source>
</reference>
<accession>A0ABW0I1I8</accession>
<feature type="domain" description="NTF2 fold immunity protein" evidence="1">
    <location>
        <begin position="7"/>
        <end position="139"/>
    </location>
</feature>